<feature type="non-terminal residue" evidence="8">
    <location>
        <position position="1"/>
    </location>
</feature>
<evidence type="ECO:0000256" key="1">
    <source>
        <dbReference type="ARBA" id="ARBA00022723"/>
    </source>
</evidence>
<evidence type="ECO:0000256" key="2">
    <source>
        <dbReference type="ARBA" id="ARBA00022771"/>
    </source>
</evidence>
<name>A0A090X8V0_IXORI</name>
<keyword evidence="2 5" id="KW-0863">Zinc-finger</keyword>
<keyword evidence="4 5" id="KW-0238">DNA-binding</keyword>
<dbReference type="AlphaFoldDB" id="A0A090X8V0"/>
<keyword evidence="1" id="KW-0479">Metal-binding</keyword>
<protein>
    <submittedName>
        <fullName evidence="8">Putative thap domain protein</fullName>
    </submittedName>
</protein>
<evidence type="ECO:0000256" key="3">
    <source>
        <dbReference type="ARBA" id="ARBA00022833"/>
    </source>
</evidence>
<dbReference type="PROSITE" id="PS50950">
    <property type="entry name" value="ZF_THAP"/>
    <property type="match status" value="1"/>
</dbReference>
<feature type="region of interest" description="Disordered" evidence="6">
    <location>
        <begin position="134"/>
        <end position="153"/>
    </location>
</feature>
<feature type="domain" description="THAP-type" evidence="7">
    <location>
        <begin position="1"/>
        <end position="66"/>
    </location>
</feature>
<keyword evidence="3" id="KW-0862">Zinc</keyword>
<proteinExistence type="evidence at transcript level"/>
<evidence type="ECO:0000313" key="8">
    <source>
        <dbReference type="EMBL" id="JAC92194.1"/>
    </source>
</evidence>
<reference evidence="8" key="1">
    <citation type="journal article" date="2015" name="PLoS Negl. Trop. Dis.">
        <title>Deep Sequencing Analysis of the Ixodes ricinus Haemocytome.</title>
        <authorList>
            <person name="Kotsyfakis M."/>
            <person name="Kopacek P."/>
            <person name="Franta Z."/>
            <person name="Pedra J.H."/>
            <person name="Ribeiro J.M."/>
        </authorList>
    </citation>
    <scope>NUCLEOTIDE SEQUENCE</scope>
</reference>
<dbReference type="GO" id="GO:0008270">
    <property type="term" value="F:zinc ion binding"/>
    <property type="evidence" value="ECO:0007669"/>
    <property type="project" value="UniProtKB-KW"/>
</dbReference>
<evidence type="ECO:0000256" key="5">
    <source>
        <dbReference type="PROSITE-ProRule" id="PRU00309"/>
    </source>
</evidence>
<dbReference type="InterPro" id="IPR006612">
    <property type="entry name" value="THAP_Znf"/>
</dbReference>
<sequence length="220" mass="23409">RGFTFHRFPTVAELRKRWISAIGRSGGWTPSKWSVVCSVHFHPCGPLHEHFGSFSPVRVIAVPSMALPVQNTASVTVDDGNDCHQLGACVDVAEEVEVVADEPTEASYSEPEEVEILGHETVLVLFSKPSAATTDVSKSSTSSDMAASTTLRGAPEGESLATEVVVEPTDSSYIELEEVEILEDETGLALSSKPSAADIEASEPSTSLVNRHCIITGLTG</sequence>
<dbReference type="Pfam" id="PF05485">
    <property type="entry name" value="THAP"/>
    <property type="match status" value="1"/>
</dbReference>
<dbReference type="EMBL" id="GBIH01002516">
    <property type="protein sequence ID" value="JAC92194.1"/>
    <property type="molecule type" value="mRNA"/>
</dbReference>
<accession>A0A090X8V0</accession>
<dbReference type="GO" id="GO:0003677">
    <property type="term" value="F:DNA binding"/>
    <property type="evidence" value="ECO:0007669"/>
    <property type="project" value="UniProtKB-UniRule"/>
</dbReference>
<feature type="compositionally biased region" description="Low complexity" evidence="6">
    <location>
        <begin position="134"/>
        <end position="150"/>
    </location>
</feature>
<evidence type="ECO:0000256" key="4">
    <source>
        <dbReference type="ARBA" id="ARBA00023125"/>
    </source>
</evidence>
<evidence type="ECO:0000259" key="7">
    <source>
        <dbReference type="PROSITE" id="PS50950"/>
    </source>
</evidence>
<dbReference type="SUPFAM" id="SSF57716">
    <property type="entry name" value="Glucocorticoid receptor-like (DNA-binding domain)"/>
    <property type="match status" value="1"/>
</dbReference>
<evidence type="ECO:0000256" key="6">
    <source>
        <dbReference type="SAM" id="MobiDB-lite"/>
    </source>
</evidence>
<organism evidence="8">
    <name type="scientific">Ixodes ricinus</name>
    <name type="common">Common tick</name>
    <name type="synonym">Acarus ricinus</name>
    <dbReference type="NCBI Taxonomy" id="34613"/>
    <lineage>
        <taxon>Eukaryota</taxon>
        <taxon>Metazoa</taxon>
        <taxon>Ecdysozoa</taxon>
        <taxon>Arthropoda</taxon>
        <taxon>Chelicerata</taxon>
        <taxon>Arachnida</taxon>
        <taxon>Acari</taxon>
        <taxon>Parasitiformes</taxon>
        <taxon>Ixodida</taxon>
        <taxon>Ixodoidea</taxon>
        <taxon>Ixodidae</taxon>
        <taxon>Ixodinae</taxon>
        <taxon>Ixodes</taxon>
    </lineage>
</organism>